<gene>
    <name evidence="3" type="ORF">I6N95_18035</name>
</gene>
<dbReference type="PROSITE" id="PS00653">
    <property type="entry name" value="GLYCOSYL_HYDROL_F1_2"/>
    <property type="match status" value="1"/>
</dbReference>
<dbReference type="RefSeq" id="WP_209530862.1">
    <property type="nucleotide sequence ID" value="NZ_JAEEGA010000013.1"/>
</dbReference>
<proteinExistence type="inferred from homology"/>
<dbReference type="GO" id="GO:0005829">
    <property type="term" value="C:cytosol"/>
    <property type="evidence" value="ECO:0007669"/>
    <property type="project" value="TreeGrafter"/>
</dbReference>
<comment type="similarity">
    <text evidence="2">Belongs to the glycosyl hydrolase 1 family.</text>
</comment>
<evidence type="ECO:0000313" key="4">
    <source>
        <dbReference type="Proteomes" id="UP000674938"/>
    </source>
</evidence>
<dbReference type="InterPro" id="IPR033132">
    <property type="entry name" value="GH_1_N_CS"/>
</dbReference>
<accession>A0A940PFA6</accession>
<evidence type="ECO:0000313" key="3">
    <source>
        <dbReference type="EMBL" id="MBP1042918.1"/>
    </source>
</evidence>
<keyword evidence="4" id="KW-1185">Reference proteome</keyword>
<reference evidence="3" key="1">
    <citation type="submission" date="2020-12" db="EMBL/GenBank/DDBJ databases">
        <title>Vagococcus allomyrinae sp. nov. and Enterococcus lavae sp. nov., isolated from the larvae of Allomyrina dichotoma.</title>
        <authorList>
            <person name="Lee S.D."/>
        </authorList>
    </citation>
    <scope>NUCLEOTIDE SEQUENCE</scope>
    <source>
        <strain evidence="3">BWB3-3</strain>
    </source>
</reference>
<dbReference type="SUPFAM" id="SSF51445">
    <property type="entry name" value="(Trans)glycosidases"/>
    <property type="match status" value="1"/>
</dbReference>
<dbReference type="Gene3D" id="3.20.20.80">
    <property type="entry name" value="Glycosidases"/>
    <property type="match status" value="1"/>
</dbReference>
<dbReference type="GO" id="GO:0008422">
    <property type="term" value="F:beta-glucosidase activity"/>
    <property type="evidence" value="ECO:0007669"/>
    <property type="project" value="TreeGrafter"/>
</dbReference>
<keyword evidence="1" id="KW-0326">Glycosidase</keyword>
<dbReference type="Pfam" id="PF00232">
    <property type="entry name" value="Glyco_hydro_1"/>
    <property type="match status" value="1"/>
</dbReference>
<dbReference type="PANTHER" id="PTHR10353:SF122">
    <property type="entry name" value="6-PHOSPHO-BETA-GLUCOSIDASE ASCB-RELATED"/>
    <property type="match status" value="1"/>
</dbReference>
<dbReference type="Proteomes" id="UP000674938">
    <property type="component" value="Unassembled WGS sequence"/>
</dbReference>
<keyword evidence="3" id="KW-0378">Hydrolase</keyword>
<comment type="caution">
    <text evidence="3">The sequence shown here is derived from an EMBL/GenBank/DDBJ whole genome shotgun (WGS) entry which is preliminary data.</text>
</comment>
<dbReference type="AlphaFoldDB" id="A0A940PFA6"/>
<dbReference type="GO" id="GO:0016052">
    <property type="term" value="P:carbohydrate catabolic process"/>
    <property type="evidence" value="ECO:0007669"/>
    <property type="project" value="TreeGrafter"/>
</dbReference>
<dbReference type="InterPro" id="IPR017853">
    <property type="entry name" value="GH"/>
</dbReference>
<dbReference type="PANTHER" id="PTHR10353">
    <property type="entry name" value="GLYCOSYL HYDROLASE"/>
    <property type="match status" value="1"/>
</dbReference>
<evidence type="ECO:0000256" key="2">
    <source>
        <dbReference type="RuleBase" id="RU003690"/>
    </source>
</evidence>
<evidence type="ECO:0000256" key="1">
    <source>
        <dbReference type="ARBA" id="ARBA00023295"/>
    </source>
</evidence>
<protein>
    <submittedName>
        <fullName evidence="3">Glycoside hydrolase family 1 protein</fullName>
    </submittedName>
</protein>
<organism evidence="3 4">
    <name type="scientific">Vagococcus allomyrinae</name>
    <dbReference type="NCBI Taxonomy" id="2794353"/>
    <lineage>
        <taxon>Bacteria</taxon>
        <taxon>Bacillati</taxon>
        <taxon>Bacillota</taxon>
        <taxon>Bacilli</taxon>
        <taxon>Lactobacillales</taxon>
        <taxon>Enterococcaceae</taxon>
        <taxon>Vagococcus</taxon>
    </lineage>
</organism>
<dbReference type="EMBL" id="JAEEGA010000013">
    <property type="protein sequence ID" value="MBP1042918.1"/>
    <property type="molecule type" value="Genomic_DNA"/>
</dbReference>
<sequence>MVGKSLFPKDFLWGGATSAYQFEGAPSSDGKLPTIQDVKQSEPLIAMNHYYQLAEDLKLLGELGLNAYRFSISWARIIRENGEVNIKGVAFYRRLIELCRQYQIEPIVCLYHDDLPAYLEEQGGWGNRRILAKFVRYASVLFDCFGEEVRYWQTISEQNLLTQKKISRGEESLKAIYQANHHLFLAQALVVKEYQQRGLKGKIGPAPNIVPIYSHSFVNDQEVTQQLEIMRNWLYLDVSLGGAYSKESLAILEKLDAVPAFQAEDESILTSVGNFISFSYGTSLVVAQAESGPHVTLTPIDPADVFGIELSLSAVYQRYPLPIFIMVRSLGLAESIDEKGQVLDYQRINFLKKQIGYLASALDNGVNLIGYATWSAFDVLSSDRSRAKGYGLIYVEEGQGDQPRIPKASFDWYQSFIRKERCQDDRGV</sequence>
<dbReference type="InterPro" id="IPR001360">
    <property type="entry name" value="Glyco_hydro_1"/>
</dbReference>
<name>A0A940PFA6_9ENTE</name>